<dbReference type="Gene3D" id="3.30.300.30">
    <property type="match status" value="1"/>
</dbReference>
<keyword evidence="4" id="KW-1003">Cell membrane</keyword>
<keyword evidence="9" id="KW-1133">Transmembrane helix</keyword>
<feature type="domain" description="AMP-binding enzyme C-terminal" evidence="19">
    <location>
        <begin position="506"/>
        <end position="582"/>
    </location>
</feature>
<keyword evidence="21" id="KW-1185">Reference proteome</keyword>
<evidence type="ECO:0000256" key="4">
    <source>
        <dbReference type="ARBA" id="ARBA00022475"/>
    </source>
</evidence>
<dbReference type="GO" id="GO:0004467">
    <property type="term" value="F:long-chain fatty acid-CoA ligase activity"/>
    <property type="evidence" value="ECO:0007669"/>
    <property type="project" value="TreeGrafter"/>
</dbReference>
<reference evidence="20" key="1">
    <citation type="journal article" date="2022" name="IScience">
        <title>Evolution of zygomycete secretomes and the origins of terrestrial fungal ecologies.</title>
        <authorList>
            <person name="Chang Y."/>
            <person name="Wang Y."/>
            <person name="Mondo S."/>
            <person name="Ahrendt S."/>
            <person name="Andreopoulos W."/>
            <person name="Barry K."/>
            <person name="Beard J."/>
            <person name="Benny G.L."/>
            <person name="Blankenship S."/>
            <person name="Bonito G."/>
            <person name="Cuomo C."/>
            <person name="Desiro A."/>
            <person name="Gervers K.A."/>
            <person name="Hundley H."/>
            <person name="Kuo A."/>
            <person name="LaButti K."/>
            <person name="Lang B.F."/>
            <person name="Lipzen A."/>
            <person name="O'Donnell K."/>
            <person name="Pangilinan J."/>
            <person name="Reynolds N."/>
            <person name="Sandor L."/>
            <person name="Smith M.E."/>
            <person name="Tsang A."/>
            <person name="Grigoriev I.V."/>
            <person name="Stajich J.E."/>
            <person name="Spatafora J.W."/>
        </authorList>
    </citation>
    <scope>NUCLEOTIDE SEQUENCE</scope>
    <source>
        <strain evidence="20">RSA 2281</strain>
    </source>
</reference>
<dbReference type="InterPro" id="IPR000873">
    <property type="entry name" value="AMP-dep_synth/lig_dom"/>
</dbReference>
<comment type="similarity">
    <text evidence="2">Belongs to the ATP-dependent AMP-binding enzyme family.</text>
</comment>
<keyword evidence="3" id="KW-0813">Transport</keyword>
<dbReference type="PANTHER" id="PTHR43107:SF15">
    <property type="entry name" value="FATTY ACID TRANSPORT PROTEIN 3, ISOFORM A"/>
    <property type="match status" value="1"/>
</dbReference>
<feature type="domain" description="AMP-dependent synthetase/ligase" evidence="18">
    <location>
        <begin position="54"/>
        <end position="434"/>
    </location>
</feature>
<comment type="catalytic activity">
    <reaction evidence="14">
        <text>a very long-chain fatty acid + ATP + CoA = a very long-chain fatty acyl-CoA + AMP + diphosphate</text>
        <dbReference type="Rhea" id="RHEA:54536"/>
        <dbReference type="ChEBI" id="CHEBI:30616"/>
        <dbReference type="ChEBI" id="CHEBI:33019"/>
        <dbReference type="ChEBI" id="CHEBI:57287"/>
        <dbReference type="ChEBI" id="CHEBI:58950"/>
        <dbReference type="ChEBI" id="CHEBI:138261"/>
        <dbReference type="ChEBI" id="CHEBI:456215"/>
    </reaction>
</comment>
<evidence type="ECO:0000256" key="5">
    <source>
        <dbReference type="ARBA" id="ARBA00022598"/>
    </source>
</evidence>
<evidence type="ECO:0000256" key="3">
    <source>
        <dbReference type="ARBA" id="ARBA00022448"/>
    </source>
</evidence>
<dbReference type="EMBL" id="JAIXMP010000016">
    <property type="protein sequence ID" value="KAI9260744.1"/>
    <property type="molecule type" value="Genomic_DNA"/>
</dbReference>
<evidence type="ECO:0000313" key="21">
    <source>
        <dbReference type="Proteomes" id="UP001209540"/>
    </source>
</evidence>
<dbReference type="FunFam" id="3.40.50.12780:FF:000019">
    <property type="entry name" value="Long-chain fatty acid transporter"/>
    <property type="match status" value="1"/>
</dbReference>
<keyword evidence="5" id="KW-0436">Ligase</keyword>
<evidence type="ECO:0000256" key="7">
    <source>
        <dbReference type="ARBA" id="ARBA00022741"/>
    </source>
</evidence>
<dbReference type="Pfam" id="PF00501">
    <property type="entry name" value="AMP-binding"/>
    <property type="match status" value="1"/>
</dbReference>
<dbReference type="GO" id="GO:0005324">
    <property type="term" value="F:long-chain fatty acid transmembrane transporter activity"/>
    <property type="evidence" value="ECO:0007669"/>
    <property type="project" value="TreeGrafter"/>
</dbReference>
<evidence type="ECO:0000256" key="17">
    <source>
        <dbReference type="ARBA" id="ARBA00078285"/>
    </source>
</evidence>
<evidence type="ECO:0000313" key="20">
    <source>
        <dbReference type="EMBL" id="KAI9260744.1"/>
    </source>
</evidence>
<proteinExistence type="inferred from homology"/>
<protein>
    <recommendedName>
        <fullName evidence="16">Very long-chain fatty acid transport protein</fullName>
    </recommendedName>
    <alternativeName>
        <fullName evidence="17">Very-long-chain acyl-CoA synthetase</fullName>
    </alternativeName>
</protein>
<dbReference type="GO" id="GO:0005524">
    <property type="term" value="F:ATP binding"/>
    <property type="evidence" value="ECO:0007669"/>
    <property type="project" value="UniProtKB-KW"/>
</dbReference>
<keyword evidence="11" id="KW-0472">Membrane</keyword>
<accession>A0AAD5K897</accession>
<keyword evidence="6" id="KW-0812">Transmembrane</keyword>
<evidence type="ECO:0000256" key="15">
    <source>
        <dbReference type="ARBA" id="ARBA00060276"/>
    </source>
</evidence>
<evidence type="ECO:0000256" key="6">
    <source>
        <dbReference type="ARBA" id="ARBA00022692"/>
    </source>
</evidence>
<dbReference type="PANTHER" id="PTHR43107">
    <property type="entry name" value="LONG-CHAIN FATTY ACID TRANSPORT PROTEIN"/>
    <property type="match status" value="1"/>
</dbReference>
<evidence type="ECO:0000256" key="1">
    <source>
        <dbReference type="ARBA" id="ARBA00004651"/>
    </source>
</evidence>
<evidence type="ECO:0000256" key="13">
    <source>
        <dbReference type="ARBA" id="ARBA00046271"/>
    </source>
</evidence>
<comment type="subcellular location">
    <subcellularLocation>
        <location evidence="1">Cell membrane</location>
        <topology evidence="1">Multi-pass membrane protein</topology>
    </subcellularLocation>
    <subcellularLocation>
        <location evidence="13">Peroxisome membrane</location>
    </subcellularLocation>
</comment>
<dbReference type="SUPFAM" id="SSF56801">
    <property type="entry name" value="Acetyl-CoA synthetase-like"/>
    <property type="match status" value="1"/>
</dbReference>
<keyword evidence="8" id="KW-0067">ATP-binding</keyword>
<dbReference type="GO" id="GO:0044539">
    <property type="term" value="P:long-chain fatty acid import into cell"/>
    <property type="evidence" value="ECO:0007669"/>
    <property type="project" value="TreeGrafter"/>
</dbReference>
<dbReference type="InterPro" id="IPR045851">
    <property type="entry name" value="AMP-bd_C_sf"/>
</dbReference>
<evidence type="ECO:0000256" key="8">
    <source>
        <dbReference type="ARBA" id="ARBA00022840"/>
    </source>
</evidence>
<evidence type="ECO:0000256" key="16">
    <source>
        <dbReference type="ARBA" id="ARBA00068795"/>
    </source>
</evidence>
<evidence type="ECO:0000259" key="18">
    <source>
        <dbReference type="Pfam" id="PF00501"/>
    </source>
</evidence>
<evidence type="ECO:0000256" key="14">
    <source>
        <dbReference type="ARBA" id="ARBA00051585"/>
    </source>
</evidence>
<reference evidence="20" key="2">
    <citation type="submission" date="2023-02" db="EMBL/GenBank/DDBJ databases">
        <authorList>
            <consortium name="DOE Joint Genome Institute"/>
            <person name="Mondo S.J."/>
            <person name="Chang Y."/>
            <person name="Wang Y."/>
            <person name="Ahrendt S."/>
            <person name="Andreopoulos W."/>
            <person name="Barry K."/>
            <person name="Beard J."/>
            <person name="Benny G.L."/>
            <person name="Blankenship S."/>
            <person name="Bonito G."/>
            <person name="Cuomo C."/>
            <person name="Desiro A."/>
            <person name="Gervers K.A."/>
            <person name="Hundley H."/>
            <person name="Kuo A."/>
            <person name="LaButti K."/>
            <person name="Lang B.F."/>
            <person name="Lipzen A."/>
            <person name="O'Donnell K."/>
            <person name="Pangilinan J."/>
            <person name="Reynolds N."/>
            <person name="Sandor L."/>
            <person name="Smith M.W."/>
            <person name="Tsang A."/>
            <person name="Grigoriev I.V."/>
            <person name="Stajich J.E."/>
            <person name="Spatafora J.W."/>
        </authorList>
    </citation>
    <scope>NUCLEOTIDE SEQUENCE</scope>
    <source>
        <strain evidence="20">RSA 2281</strain>
    </source>
</reference>
<organism evidence="20 21">
    <name type="scientific">Phascolomyces articulosus</name>
    <dbReference type="NCBI Taxonomy" id="60185"/>
    <lineage>
        <taxon>Eukaryota</taxon>
        <taxon>Fungi</taxon>
        <taxon>Fungi incertae sedis</taxon>
        <taxon>Mucoromycota</taxon>
        <taxon>Mucoromycotina</taxon>
        <taxon>Mucoromycetes</taxon>
        <taxon>Mucorales</taxon>
        <taxon>Lichtheimiaceae</taxon>
        <taxon>Phascolomyces</taxon>
    </lineage>
</organism>
<dbReference type="GO" id="GO:0009898">
    <property type="term" value="C:cytoplasmic side of plasma membrane"/>
    <property type="evidence" value="ECO:0007669"/>
    <property type="project" value="TreeGrafter"/>
</dbReference>
<dbReference type="InterPro" id="IPR020845">
    <property type="entry name" value="AMP-binding_CS"/>
</dbReference>
<evidence type="ECO:0000259" key="19">
    <source>
        <dbReference type="Pfam" id="PF13193"/>
    </source>
</evidence>
<dbReference type="AlphaFoldDB" id="A0AAD5K897"/>
<dbReference type="FunFam" id="3.30.300.30:FF:000002">
    <property type="entry name" value="Long-chain fatty acid transport protein 1"/>
    <property type="match status" value="1"/>
</dbReference>
<evidence type="ECO:0000256" key="9">
    <source>
        <dbReference type="ARBA" id="ARBA00022989"/>
    </source>
</evidence>
<dbReference type="Pfam" id="PF13193">
    <property type="entry name" value="AMP-binding_C"/>
    <property type="match status" value="1"/>
</dbReference>
<keyword evidence="7" id="KW-0547">Nucleotide-binding</keyword>
<evidence type="ECO:0000256" key="10">
    <source>
        <dbReference type="ARBA" id="ARBA00023055"/>
    </source>
</evidence>
<evidence type="ECO:0000256" key="11">
    <source>
        <dbReference type="ARBA" id="ARBA00023136"/>
    </source>
</evidence>
<evidence type="ECO:0000256" key="2">
    <source>
        <dbReference type="ARBA" id="ARBA00006432"/>
    </source>
</evidence>
<dbReference type="Proteomes" id="UP001209540">
    <property type="component" value="Unassembled WGS sequence"/>
</dbReference>
<comment type="function">
    <text evidence="15">Acyl-CoA synthetase required for both the import of long chain fatty acids (LCFAs) (C14-C18) and the activation very long chain fatty acids (VLCFAs) (C20-C26) by esterification of the fatty acids into metabolically active CoA-thioesters for subsequent degradation or incorporation into phospholipids. The transport and fatty acyl-CoA synthetase activities are genetically separable and are thus independent activities. Esterifies VLCFAs in the peroxisome matrix. The VLCFAs are actively transported into peroxisomes by a PXA1-PXA2 heterodimeric transporter in the peroxisomal membrane.</text>
</comment>
<dbReference type="InterPro" id="IPR042099">
    <property type="entry name" value="ANL_N_sf"/>
</dbReference>
<keyword evidence="12" id="KW-0576">Peroxisome</keyword>
<dbReference type="InterPro" id="IPR025110">
    <property type="entry name" value="AMP-bd_C"/>
</dbReference>
<keyword evidence="10" id="KW-0445">Lipid transport</keyword>
<dbReference type="Gene3D" id="3.40.50.12780">
    <property type="entry name" value="N-terminal domain of ligase-like"/>
    <property type="match status" value="1"/>
</dbReference>
<dbReference type="GO" id="GO:0005811">
    <property type="term" value="C:lipid droplet"/>
    <property type="evidence" value="ECO:0007669"/>
    <property type="project" value="TreeGrafter"/>
</dbReference>
<evidence type="ECO:0000256" key="12">
    <source>
        <dbReference type="ARBA" id="ARBA00023140"/>
    </source>
</evidence>
<gene>
    <name evidence="20" type="ORF">BDA99DRAFT_560803</name>
</gene>
<name>A0AAD5K897_9FUNG</name>
<comment type="caution">
    <text evidence="20">The sequence shown here is derived from an EMBL/GenBank/DDBJ whole genome shotgun (WGS) entry which is preliminary data.</text>
</comment>
<dbReference type="PROSITE" id="PS00455">
    <property type="entry name" value="AMP_BINDING"/>
    <property type="match status" value="1"/>
</dbReference>
<sequence length="629" mass="71317">MLGTVAAAVLGSIYLAESQFSIRNDLRHFRSVSTALKNHGSVEREDKIHLYYRFRDRAKATPHNVFLVFEGRSYTYRELELASNRLAHWLLDQKVKPQDVVCMMEQNHPTFFITFWAILKIGAIPALINTNLNEDALLHCLFIADSRFFLFDPLFEAQVATVADTAREKGMKLYAYGESTEFNSMTTSTLGLALTPNVLSNYSDKDTDESLLRGITALTPGMLIYTSGTTGFPKAAIVQHARLNGTMWANSVLSGISKDDTSYCCLPLYHSAGLFMATHITLSVGAKLVVARKFSVTRFWDDVYTNNVTVFFYIGELCRYLMNRAPHPLERKHKLHTVYGNGMPPELWNKFRKRFGIKNIAEFYGATEGPGGTFNYNQGPKTAGAVGHLGPLVRRFLRSDLKIIKIDPITEEPVRNSKGFCVECKYDEPGELLIGLDGQGGRKRFDGYYKNKEATEKKLLYNVFQKNDRYFRSGDLIRMNSKGLFYFMDRLGDTFRWHAENVATTEVSQVVVKYPSIAEANVYGVKVPGHDGRAGMVALILHQDKALDFADFYQYLAKRLPKYAIPLFIRFVPSMNLTGTMKIQKMAFRDQGIDKVPENEQPIYWLKNKTYVPFTAEDYAQVAAGKHKL</sequence>
<dbReference type="GO" id="GO:0005778">
    <property type="term" value="C:peroxisomal membrane"/>
    <property type="evidence" value="ECO:0007669"/>
    <property type="project" value="UniProtKB-SubCell"/>
</dbReference>